<evidence type="ECO:0000313" key="11">
    <source>
        <dbReference type="Proteomes" id="UP000718793"/>
    </source>
</evidence>
<keyword evidence="11" id="KW-1185">Reference proteome</keyword>
<dbReference type="EC" id="6.1.1.9" evidence="6"/>
<keyword evidence="2 6" id="KW-0547">Nucleotide-binding</keyword>
<sequence length="833" mass="97745">MEKIFNHKLVEKNRYEKWVESKVFETHDQTKRPFTIILPPPNVTGVLHVGHALDTYIQDTVIRFKKIQGYDTLFLPAKDHAGIATQSKVEKLLHEQGISKHTLGREKFIEEVWKWKDKHSHLIDEQWKTLGLALDYSKERFTLDEEANKAVLKVFVTLYNKGLIYRGTKPIYWDPIQKTALSNIEVINEATNQKMYYIKYPFKDNENEYLEIATTRIETLFSDVAVAFNPDDSRYIKYLNKILIHPLTKKEIPIISDEYIDISFGSGLMKVSAHAVEDINIIEKNNLQINECINDDGLLNDLANEFKGLERIAAREKIAKKLEEEGYLIKVEDTVSNVGISERSGAVVEILVRSQWFLKMDEMSKMLLENLESENAVEFIPSRFKEVIKSWMEKTYDWTISRQLWWGHRIPAYYKGNQIIVSLENPGDDWVQDPDVLDTWFSSGLSPFVFLGWPNETEDFKHYFPTQLLVTGYDIIFFWVARMYFMSLEFNKQIPFKQVLLHGLVRDAQGRKLSKSLGNGIDPIKVIDEYGSDVLRISLLFNLTAGQDIHYSDQKLESSKLFVNKFWNIARYVKGLSIENDQETKNDAYDNWILERLKEFEQNLTNSMNKYDFSVSYKFIQKFLVNEFSGWYLEFAKFKQNTQLIHTIFKKILILMHPFLPFTTDYLYEIMYNENILEIQNPKIKYPSTKNTKAEKIIEIITELRKYRETKNISKAKVLFYATPYSKLTKNDKLIIEKLANFQYKENSDTLIQASDFTINILLDQETKDLEINRLNDLIKQNNIDIEFASKMLNNPKFIEKAKPEKVQEIKEKLAIFEAKHASYTEEIKKLQN</sequence>
<evidence type="ECO:0000313" key="10">
    <source>
        <dbReference type="EMBL" id="MBU4692427.1"/>
    </source>
</evidence>
<evidence type="ECO:0000256" key="4">
    <source>
        <dbReference type="ARBA" id="ARBA00022917"/>
    </source>
</evidence>
<dbReference type="InterPro" id="IPR033705">
    <property type="entry name" value="Anticodon_Ia_Val"/>
</dbReference>
<gene>
    <name evidence="6" type="primary">valS</name>
    <name evidence="10" type="ORF">KQ875_02320</name>
</gene>
<evidence type="ECO:0000256" key="5">
    <source>
        <dbReference type="ARBA" id="ARBA00023146"/>
    </source>
</evidence>
<evidence type="ECO:0000256" key="6">
    <source>
        <dbReference type="HAMAP-Rule" id="MF_02004"/>
    </source>
</evidence>
<dbReference type="Pfam" id="PF00133">
    <property type="entry name" value="tRNA-synt_1"/>
    <property type="match status" value="2"/>
</dbReference>
<keyword evidence="4 6" id="KW-0648">Protein biosynthesis</keyword>
<dbReference type="Pfam" id="PF10458">
    <property type="entry name" value="Val_tRNA-synt_C"/>
    <property type="match status" value="1"/>
</dbReference>
<evidence type="ECO:0000256" key="3">
    <source>
        <dbReference type="ARBA" id="ARBA00022840"/>
    </source>
</evidence>
<evidence type="ECO:0000259" key="8">
    <source>
        <dbReference type="Pfam" id="PF08264"/>
    </source>
</evidence>
<dbReference type="HAMAP" id="MF_02004">
    <property type="entry name" value="Val_tRNA_synth_type1"/>
    <property type="match status" value="1"/>
</dbReference>
<comment type="similarity">
    <text evidence="6">Belongs to the class-I aminoacyl-tRNA synthetase family. ValS type 1 subfamily.</text>
</comment>
<feature type="domain" description="Methionyl/Valyl/Leucyl/Isoleucyl-tRNA synthetase anticodon-binding" evidence="8">
    <location>
        <begin position="590"/>
        <end position="717"/>
    </location>
</feature>
<dbReference type="GO" id="GO:0004832">
    <property type="term" value="F:valine-tRNA ligase activity"/>
    <property type="evidence" value="ECO:0007669"/>
    <property type="project" value="UniProtKB-EC"/>
</dbReference>
<dbReference type="PANTHER" id="PTHR11946">
    <property type="entry name" value="VALYL-TRNA SYNTHETASES"/>
    <property type="match status" value="1"/>
</dbReference>
<comment type="subcellular location">
    <subcellularLocation>
        <location evidence="6">Cytoplasm</location>
    </subcellularLocation>
</comment>
<protein>
    <recommendedName>
        <fullName evidence="6">Valine--tRNA ligase</fullName>
        <ecNumber evidence="6">6.1.1.9</ecNumber>
    </recommendedName>
    <alternativeName>
        <fullName evidence="6">Valyl-tRNA synthetase</fullName>
        <shortName evidence="6">ValRS</shortName>
    </alternativeName>
</protein>
<dbReference type="PROSITE" id="PS00178">
    <property type="entry name" value="AA_TRNA_LIGASE_I"/>
    <property type="match status" value="1"/>
</dbReference>
<evidence type="ECO:0000256" key="2">
    <source>
        <dbReference type="ARBA" id="ARBA00022741"/>
    </source>
</evidence>
<dbReference type="InterPro" id="IPR002303">
    <property type="entry name" value="Valyl-tRNA_ligase"/>
</dbReference>
<evidence type="ECO:0000259" key="9">
    <source>
        <dbReference type="Pfam" id="PF10458"/>
    </source>
</evidence>
<dbReference type="PANTHER" id="PTHR11946:SF93">
    <property type="entry name" value="VALINE--TRNA LIGASE, CHLOROPLASTIC_MITOCHONDRIAL 2"/>
    <property type="match status" value="1"/>
</dbReference>
<feature type="binding site" evidence="6">
    <location>
        <position position="515"/>
    </location>
    <ligand>
        <name>ATP</name>
        <dbReference type="ChEBI" id="CHEBI:30616"/>
    </ligand>
</feature>
<dbReference type="InterPro" id="IPR002300">
    <property type="entry name" value="aa-tRNA-synth_Ia"/>
</dbReference>
<keyword evidence="5 6" id="KW-0030">Aminoacyl-tRNA synthetase</keyword>
<comment type="caution">
    <text evidence="10">The sequence shown here is derived from an EMBL/GenBank/DDBJ whole genome shotgun (WGS) entry which is preliminary data.</text>
</comment>
<organism evidence="10 11">
    <name type="scientific">Mycoplasma zalophi</name>
    <dbReference type="NCBI Taxonomy" id="191287"/>
    <lineage>
        <taxon>Bacteria</taxon>
        <taxon>Bacillati</taxon>
        <taxon>Mycoplasmatota</taxon>
        <taxon>Mollicutes</taxon>
        <taxon>Mycoplasmataceae</taxon>
        <taxon>Mycoplasma</taxon>
    </lineage>
</organism>
<dbReference type="Pfam" id="PF08264">
    <property type="entry name" value="Anticodon_1"/>
    <property type="match status" value="1"/>
</dbReference>
<dbReference type="CDD" id="cd00817">
    <property type="entry name" value="ValRS_core"/>
    <property type="match status" value="1"/>
</dbReference>
<keyword evidence="3 6" id="KW-0067">ATP-binding</keyword>
<dbReference type="NCBIfam" id="TIGR00422">
    <property type="entry name" value="valS"/>
    <property type="match status" value="1"/>
</dbReference>
<dbReference type="EMBL" id="JAHMHH010000002">
    <property type="protein sequence ID" value="MBU4692427.1"/>
    <property type="molecule type" value="Genomic_DNA"/>
</dbReference>
<accession>A0ABS6DR56</accession>
<comment type="catalytic activity">
    <reaction evidence="6">
        <text>tRNA(Val) + L-valine + ATP = L-valyl-tRNA(Val) + AMP + diphosphate</text>
        <dbReference type="Rhea" id="RHEA:10704"/>
        <dbReference type="Rhea" id="RHEA-COMP:9672"/>
        <dbReference type="Rhea" id="RHEA-COMP:9708"/>
        <dbReference type="ChEBI" id="CHEBI:30616"/>
        <dbReference type="ChEBI" id="CHEBI:33019"/>
        <dbReference type="ChEBI" id="CHEBI:57762"/>
        <dbReference type="ChEBI" id="CHEBI:78442"/>
        <dbReference type="ChEBI" id="CHEBI:78537"/>
        <dbReference type="ChEBI" id="CHEBI:456215"/>
        <dbReference type="EC" id="6.1.1.9"/>
    </reaction>
</comment>
<evidence type="ECO:0000256" key="1">
    <source>
        <dbReference type="ARBA" id="ARBA00022598"/>
    </source>
</evidence>
<evidence type="ECO:0000259" key="7">
    <source>
        <dbReference type="Pfam" id="PF00133"/>
    </source>
</evidence>
<keyword evidence="6" id="KW-0963">Cytoplasm</keyword>
<feature type="domain" description="Valyl-tRNA synthetase tRNA-binding arm" evidence="9">
    <location>
        <begin position="771"/>
        <end position="832"/>
    </location>
</feature>
<dbReference type="Proteomes" id="UP000718793">
    <property type="component" value="Unassembled WGS sequence"/>
</dbReference>
<comment type="domain">
    <text evidence="6">The C-terminal coiled-coil domain is crucial for aminoacylation activity.</text>
</comment>
<keyword evidence="1 6" id="KW-0436">Ligase</keyword>
<dbReference type="CDD" id="cd07962">
    <property type="entry name" value="Anticodon_Ia_Val"/>
    <property type="match status" value="1"/>
</dbReference>
<reference evidence="10" key="1">
    <citation type="submission" date="2021-06" db="EMBL/GenBank/DDBJ databases">
        <title>Novel Mycoplasma species detected in California sea lions (Zalophus californianus) from the USA.</title>
        <authorList>
            <person name="Volokhov D.V."/>
            <person name="Furtak V.A."/>
            <person name="Zagorodnyaya T.A."/>
        </authorList>
    </citation>
    <scope>NUCLEOTIDE SEQUENCE [LARGE SCALE GENOMIC DNA]</scope>
    <source>
        <strain evidence="10">CSL 5346</strain>
    </source>
</reference>
<comment type="subunit">
    <text evidence="6">Monomer.</text>
</comment>
<dbReference type="NCBIfam" id="NF004349">
    <property type="entry name" value="PRK05729.1"/>
    <property type="match status" value="1"/>
</dbReference>
<feature type="short sequence motif" description="'KMSKS' region" evidence="6">
    <location>
        <begin position="512"/>
        <end position="516"/>
    </location>
</feature>
<proteinExistence type="inferred from homology"/>
<comment type="domain">
    <text evidence="6">ValRS has two distinct active sites: one for aminoacylation and one for editing. The misactivated threonine is translocated from the active site to the editing site.</text>
</comment>
<comment type="function">
    <text evidence="6">Catalyzes the attachment of valine to tRNA(Val). As ValRS can inadvertently accommodate and process structurally similar amino acids such as threonine, to avoid such errors, it has a 'posttransfer' editing activity that hydrolyzes mischarged Thr-tRNA(Val) in a tRNA-dependent manner.</text>
</comment>
<dbReference type="InterPro" id="IPR013155">
    <property type="entry name" value="M/V/L/I-tRNA-synth_anticd-bd"/>
</dbReference>
<keyword evidence="6" id="KW-0175">Coiled coil</keyword>
<feature type="domain" description="Aminoacyl-tRNA synthetase class Ia" evidence="7">
    <location>
        <begin position="14"/>
        <end position="418"/>
    </location>
</feature>
<feature type="domain" description="Aminoacyl-tRNA synthetase class Ia" evidence="7">
    <location>
        <begin position="422"/>
        <end position="551"/>
    </location>
</feature>
<dbReference type="InterPro" id="IPR001412">
    <property type="entry name" value="aa-tRNA-synth_I_CS"/>
</dbReference>
<feature type="short sequence motif" description="'HIGH' region" evidence="6">
    <location>
        <begin position="41"/>
        <end position="51"/>
    </location>
</feature>
<dbReference type="InterPro" id="IPR019499">
    <property type="entry name" value="Val-tRNA_synth_tRNA-bd"/>
</dbReference>
<name>A0ABS6DR56_9MOLU</name>